<protein>
    <submittedName>
        <fullName evidence="2">ABC transporter substrate-binding protein</fullName>
    </submittedName>
</protein>
<keyword evidence="3" id="KW-1185">Reference proteome</keyword>
<evidence type="ECO:0000313" key="3">
    <source>
        <dbReference type="Proteomes" id="UP001601303"/>
    </source>
</evidence>
<dbReference type="InterPro" id="IPR006059">
    <property type="entry name" value="SBP"/>
</dbReference>
<dbReference type="SUPFAM" id="SSF53850">
    <property type="entry name" value="Periplasmic binding protein-like II"/>
    <property type="match status" value="1"/>
</dbReference>
<dbReference type="Proteomes" id="UP001601303">
    <property type="component" value="Unassembled WGS sequence"/>
</dbReference>
<dbReference type="PANTHER" id="PTHR43649">
    <property type="entry name" value="ARABINOSE-BINDING PROTEIN-RELATED"/>
    <property type="match status" value="1"/>
</dbReference>
<dbReference type="Pfam" id="PF13416">
    <property type="entry name" value="SBP_bac_8"/>
    <property type="match status" value="1"/>
</dbReference>
<dbReference type="RefSeq" id="WP_388113361.1">
    <property type="nucleotide sequence ID" value="NZ_JBIAHM010000016.1"/>
</dbReference>
<reference evidence="2 3" key="1">
    <citation type="submission" date="2024-10" db="EMBL/GenBank/DDBJ databases">
        <title>The Natural Products Discovery Center: Release of the First 8490 Sequenced Strains for Exploring Actinobacteria Biosynthetic Diversity.</title>
        <authorList>
            <person name="Kalkreuter E."/>
            <person name="Kautsar S.A."/>
            <person name="Yang D."/>
            <person name="Bader C.D."/>
            <person name="Teijaro C.N."/>
            <person name="Fluegel L."/>
            <person name="Davis C.M."/>
            <person name="Simpson J.R."/>
            <person name="Lauterbach L."/>
            <person name="Steele A.D."/>
            <person name="Gui C."/>
            <person name="Meng S."/>
            <person name="Li G."/>
            <person name="Viehrig K."/>
            <person name="Ye F."/>
            <person name="Su P."/>
            <person name="Kiefer A.F."/>
            <person name="Nichols A."/>
            <person name="Cepeda A.J."/>
            <person name="Yan W."/>
            <person name="Fan B."/>
            <person name="Jiang Y."/>
            <person name="Adhikari A."/>
            <person name="Zheng C.-J."/>
            <person name="Schuster L."/>
            <person name="Cowan T.M."/>
            <person name="Smanski M.J."/>
            <person name="Chevrette M.G."/>
            <person name="De Carvalho L.P.S."/>
            <person name="Shen B."/>
        </authorList>
    </citation>
    <scope>NUCLEOTIDE SEQUENCE [LARGE SCALE GENOMIC DNA]</scope>
    <source>
        <strain evidence="2 3">NPDC006488</strain>
    </source>
</reference>
<name>A0ABW6ME55_9ACTN</name>
<feature type="region of interest" description="Disordered" evidence="1">
    <location>
        <begin position="143"/>
        <end position="162"/>
    </location>
</feature>
<dbReference type="InterPro" id="IPR050490">
    <property type="entry name" value="Bact_solute-bd_prot1"/>
</dbReference>
<proteinExistence type="predicted"/>
<dbReference type="Gene3D" id="3.40.190.10">
    <property type="entry name" value="Periplasmic binding protein-like II"/>
    <property type="match status" value="2"/>
</dbReference>
<sequence>MFENPDVEQIAVGGALVPLDDFGLSADGYAMGVVAASTYQGKLCGLQPVINTIGLFYDKGMLDKAGIKPPTTWDELKSAAVKLTSGKGDGIAFSAPAAHEAAWQFLPFMWSKGGEEKNIATPEVAQALQLRVDLVKNGSASKPVVSWARPTSTTSSKRATQP</sequence>
<feature type="compositionally biased region" description="Polar residues" evidence="1">
    <location>
        <begin position="149"/>
        <end position="162"/>
    </location>
</feature>
<evidence type="ECO:0000256" key="1">
    <source>
        <dbReference type="SAM" id="MobiDB-lite"/>
    </source>
</evidence>
<organism evidence="2 3">
    <name type="scientific">Streptomyces hokutonensis</name>
    <dbReference type="NCBI Taxonomy" id="1306990"/>
    <lineage>
        <taxon>Bacteria</taxon>
        <taxon>Bacillati</taxon>
        <taxon>Actinomycetota</taxon>
        <taxon>Actinomycetes</taxon>
        <taxon>Kitasatosporales</taxon>
        <taxon>Streptomycetaceae</taxon>
        <taxon>Streptomyces</taxon>
    </lineage>
</organism>
<accession>A0ABW6ME55</accession>
<dbReference type="PANTHER" id="PTHR43649:SF30">
    <property type="entry name" value="ABC TRANSPORTER SUBSTRATE-BINDING PROTEIN"/>
    <property type="match status" value="1"/>
</dbReference>
<dbReference type="EMBL" id="JBIAHM010000016">
    <property type="protein sequence ID" value="MFE9604427.1"/>
    <property type="molecule type" value="Genomic_DNA"/>
</dbReference>
<comment type="caution">
    <text evidence="2">The sequence shown here is derived from an EMBL/GenBank/DDBJ whole genome shotgun (WGS) entry which is preliminary data.</text>
</comment>
<gene>
    <name evidence="2" type="ORF">ACFYNQ_38505</name>
</gene>
<evidence type="ECO:0000313" key="2">
    <source>
        <dbReference type="EMBL" id="MFE9604427.1"/>
    </source>
</evidence>